<dbReference type="EMBL" id="PJRP01000010">
    <property type="protein sequence ID" value="PLP98654.1"/>
    <property type="molecule type" value="Genomic_DNA"/>
</dbReference>
<dbReference type="PROSITE" id="PS51257">
    <property type="entry name" value="PROKAR_LIPOPROTEIN"/>
    <property type="match status" value="1"/>
</dbReference>
<reference evidence="2 3" key="1">
    <citation type="submission" date="2017-12" db="EMBL/GenBank/DDBJ databases">
        <title>Genome sequence of the active heterotrophic nitrifier-denitrifier, Cupriavidus pauculus UM1.</title>
        <authorList>
            <person name="Putonti C."/>
            <person name="Castignetti D."/>
        </authorList>
    </citation>
    <scope>NUCLEOTIDE SEQUENCE [LARGE SCALE GENOMIC DNA]</scope>
    <source>
        <strain evidence="2 3">UM1</strain>
    </source>
</reference>
<dbReference type="Proteomes" id="UP000234341">
    <property type="component" value="Unassembled WGS sequence"/>
</dbReference>
<dbReference type="OrthoDB" id="8962020at2"/>
<evidence type="ECO:0000313" key="3">
    <source>
        <dbReference type="Proteomes" id="UP000234341"/>
    </source>
</evidence>
<feature type="chain" id="PRO_5014717043" description="Outer membrane protein assembly factor BamE" evidence="1">
    <location>
        <begin position="24"/>
        <end position="179"/>
    </location>
</feature>
<dbReference type="STRING" id="82633.GCA_000974605_02823"/>
<proteinExistence type="predicted"/>
<accession>A0A2N5C8X8</accession>
<evidence type="ECO:0000256" key="1">
    <source>
        <dbReference type="SAM" id="SignalP"/>
    </source>
</evidence>
<protein>
    <recommendedName>
        <fullName evidence="4">Outer membrane protein assembly factor BamE</fullName>
    </recommendedName>
</protein>
<evidence type="ECO:0000313" key="2">
    <source>
        <dbReference type="EMBL" id="PLP98654.1"/>
    </source>
</evidence>
<comment type="caution">
    <text evidence="2">The sequence shown here is derived from an EMBL/GenBank/DDBJ whole genome shotgun (WGS) entry which is preliminary data.</text>
</comment>
<sequence length="179" mass="20447">MTTFPKVARHWIAAVTLAAGALAGCSGLGPALAPVSTGLKLVGQPQSAVEATFGKPTDVYRLDDGTTRWFYSKQPLGEYSYAADFDRDGKLTNFRQMLTTTELYKAKINEWTKKDVLEHFGAPREPIEYYPRLKQEAWSYRFLHEDQWYSMFNFMFDDAGVLRRTLVTPDPLRDRPDPR</sequence>
<dbReference type="AlphaFoldDB" id="A0A2N5C8X8"/>
<evidence type="ECO:0008006" key="4">
    <source>
        <dbReference type="Google" id="ProtNLM"/>
    </source>
</evidence>
<organism evidence="2 3">
    <name type="scientific">Cupriavidus pauculus</name>
    <dbReference type="NCBI Taxonomy" id="82633"/>
    <lineage>
        <taxon>Bacteria</taxon>
        <taxon>Pseudomonadati</taxon>
        <taxon>Pseudomonadota</taxon>
        <taxon>Betaproteobacteria</taxon>
        <taxon>Burkholderiales</taxon>
        <taxon>Burkholderiaceae</taxon>
        <taxon>Cupriavidus</taxon>
    </lineage>
</organism>
<keyword evidence="1" id="KW-0732">Signal</keyword>
<gene>
    <name evidence="2" type="ORF">CYJ10_20330</name>
</gene>
<name>A0A2N5C8X8_9BURK</name>
<dbReference type="RefSeq" id="WP_101683270.1">
    <property type="nucleotide sequence ID" value="NZ_PJRP01000010.1"/>
</dbReference>
<feature type="signal peptide" evidence="1">
    <location>
        <begin position="1"/>
        <end position="23"/>
    </location>
</feature>